<name>A0ABT3N894_9BACT</name>
<dbReference type="Pfam" id="PF00990">
    <property type="entry name" value="GGDEF"/>
    <property type="match status" value="1"/>
</dbReference>
<dbReference type="Gene3D" id="3.30.70.270">
    <property type="match status" value="1"/>
</dbReference>
<accession>A0ABT3N894</accession>
<dbReference type="InterPro" id="IPR000160">
    <property type="entry name" value="GGDEF_dom"/>
</dbReference>
<gene>
    <name evidence="2" type="ORF">OOT00_06730</name>
</gene>
<evidence type="ECO:0000313" key="3">
    <source>
        <dbReference type="Proteomes" id="UP001209681"/>
    </source>
</evidence>
<evidence type="ECO:0000259" key="1">
    <source>
        <dbReference type="PROSITE" id="PS50887"/>
    </source>
</evidence>
<dbReference type="PROSITE" id="PS50887">
    <property type="entry name" value="GGDEF"/>
    <property type="match status" value="1"/>
</dbReference>
<sequence length="260" mass="28932">MTLVYANEALTKSTGIHDFSNRNIKSLIPENRVGTLQILLGKARRDNREIRYRAEGLIGGEDRELILRYHPETHTFYAVLLRESCKPSIENRDALTGLPARASFLERGEQLFHHAKRHQTGIAIVFMDLNGFKPINDTYGHKAGDVVLKLVAQRLQTTIRKTDALARYGGDEFVLALSDLKAGIHASLGVRRLMKAVSEPIDIGNRQVSVSGSFGISIYPQDATDLPTLIRYADEAMYQAKTRGLGYAFFSTPETSLPSS</sequence>
<dbReference type="NCBIfam" id="TIGR00254">
    <property type="entry name" value="GGDEF"/>
    <property type="match status" value="1"/>
</dbReference>
<dbReference type="SMART" id="SM00267">
    <property type="entry name" value="GGDEF"/>
    <property type="match status" value="1"/>
</dbReference>
<reference evidence="2 3" key="1">
    <citation type="submission" date="2022-11" db="EMBL/GenBank/DDBJ databases">
        <title>Desulfobotulus tamanensis H1 sp. nov. - anaerobic, alkaliphilic, sulphate reducing bacterium isolated from terrestrial mud volcano.</title>
        <authorList>
            <person name="Frolova A."/>
            <person name="Merkel A.Y."/>
            <person name="Slobodkin A.I."/>
        </authorList>
    </citation>
    <scope>NUCLEOTIDE SEQUENCE [LARGE SCALE GENOMIC DNA]</scope>
    <source>
        <strain evidence="2 3">H1</strain>
    </source>
</reference>
<dbReference type="InterPro" id="IPR043128">
    <property type="entry name" value="Rev_trsase/Diguanyl_cyclase"/>
</dbReference>
<dbReference type="PANTHER" id="PTHR46663">
    <property type="entry name" value="DIGUANYLATE CYCLASE DGCT-RELATED"/>
    <property type="match status" value="1"/>
</dbReference>
<dbReference type="CDD" id="cd01949">
    <property type="entry name" value="GGDEF"/>
    <property type="match status" value="1"/>
</dbReference>
<dbReference type="InterPro" id="IPR052163">
    <property type="entry name" value="DGC-Regulatory_Protein"/>
</dbReference>
<comment type="caution">
    <text evidence="2">The sequence shown here is derived from an EMBL/GenBank/DDBJ whole genome shotgun (WGS) entry which is preliminary data.</text>
</comment>
<feature type="domain" description="GGDEF" evidence="1">
    <location>
        <begin position="120"/>
        <end position="253"/>
    </location>
</feature>
<dbReference type="EMBL" id="JAPFPW010000006">
    <property type="protein sequence ID" value="MCW7753678.1"/>
    <property type="molecule type" value="Genomic_DNA"/>
</dbReference>
<proteinExistence type="predicted"/>
<dbReference type="SUPFAM" id="SSF55073">
    <property type="entry name" value="Nucleotide cyclase"/>
    <property type="match status" value="1"/>
</dbReference>
<dbReference type="PANTHER" id="PTHR46663:SF2">
    <property type="entry name" value="GGDEF DOMAIN-CONTAINING PROTEIN"/>
    <property type="match status" value="1"/>
</dbReference>
<evidence type="ECO:0000313" key="2">
    <source>
        <dbReference type="EMBL" id="MCW7753678.1"/>
    </source>
</evidence>
<dbReference type="Proteomes" id="UP001209681">
    <property type="component" value="Unassembled WGS sequence"/>
</dbReference>
<organism evidence="2 3">
    <name type="scientific">Desulfobotulus pelophilus</name>
    <dbReference type="NCBI Taxonomy" id="2823377"/>
    <lineage>
        <taxon>Bacteria</taxon>
        <taxon>Pseudomonadati</taxon>
        <taxon>Thermodesulfobacteriota</taxon>
        <taxon>Desulfobacteria</taxon>
        <taxon>Desulfobacterales</taxon>
        <taxon>Desulfobacteraceae</taxon>
        <taxon>Desulfobotulus</taxon>
    </lineage>
</organism>
<protein>
    <submittedName>
        <fullName evidence="2">GGDEF domain-containing protein</fullName>
    </submittedName>
</protein>
<dbReference type="InterPro" id="IPR029787">
    <property type="entry name" value="Nucleotide_cyclase"/>
</dbReference>
<keyword evidence="3" id="KW-1185">Reference proteome</keyword>